<reference evidence="1 2" key="1">
    <citation type="submission" date="2019-03" db="EMBL/GenBank/DDBJ databases">
        <title>Genomic Encyclopedia of Type Strains, Phase IV (KMG-V): Genome sequencing to study the core and pangenomes of soil and plant-associated prokaryotes.</title>
        <authorList>
            <person name="Whitman W."/>
        </authorList>
    </citation>
    <scope>NUCLEOTIDE SEQUENCE [LARGE SCALE GENOMIC DNA]</scope>
    <source>
        <strain evidence="1 2">IE4868</strain>
    </source>
</reference>
<sequence length="837" mass="91782">MNLAGASDPFPGELHDWEVMLTRTLLRSDAGDGDAIRSFEITPETLAEFCGFGQEHGARAEAAFRQALVADPYLLWRLEHGRRCAPGDETPGCIAILALSLLVDSLLDGDYSGNGEYRTKLRQWLGVNRSFMNLRGLALMWEELAKWLEGRVADGAPFRRLILPTPPPSWTHIGYTRYLSFPARRDLRFLQKQLERGDATVNDPAALVRLLDPLVALSDVSIGLREAFQDFRRAFRAGEASLHHRFWRLVERAGAMTGEIPAQPAELRMEYDEDRRRHFRIGTLGAATLSNMTSMGEAAICAVIAESPNLGPNVRRGMVLFSSSGLASWSAVSQFRPMAGPFHMAIADRYGRVAEKFALFERSGEWSVSVEPLKPATVSEIVDRLGLQHVSESVHAVGVVDGIRVGKAWLGAARFLPSLTGINGEVEVRPVEAGTEGALSCVDGRLRADGAVDGEFVVADEEGTWSRRVAFTAQAKVHPDLRGSAYRLDEVCEWRSRTTSAAGRIQAYDLAWSEDRYGFQDVIEAIYARGRSGLDEGDAIAIIDRAAGEESWEFLRTLQEATFLDARFRSRWRGRIFTLAEPCLEIVKIGGAAAVVVSGAIPARLEADFRDTVDLQGGRPFRRVSRTGLGPPLFGATSVDPSVLGAALGWRVKSTGEVPDGSAPAQLISTALIGEGYEAVSGWDWTRGRFRLKSIGMEGVSLIRLVHPGSRDHDIYRVTGRTTRKFVSRQAAILDAYAQAGLPLFSYGEGALNRLAAEGSLPLEVARALRLRTLVNGGLAQDGWRYQVGEDEARWMANLLPGLIAGVREGDLNGQFLGSRRGRSLRRPVWMNGGIQT</sequence>
<dbReference type="AlphaFoldDB" id="A0A4R3RDP0"/>
<comment type="caution">
    <text evidence="1">The sequence shown here is derived from an EMBL/GenBank/DDBJ whole genome shotgun (WGS) entry which is preliminary data.</text>
</comment>
<dbReference type="EMBL" id="SMBK01000015">
    <property type="protein sequence ID" value="TCU33638.1"/>
    <property type="molecule type" value="Genomic_DNA"/>
</dbReference>
<organism evidence="1 2">
    <name type="scientific">Rhizobium azibense</name>
    <dbReference type="NCBI Taxonomy" id="1136135"/>
    <lineage>
        <taxon>Bacteria</taxon>
        <taxon>Pseudomonadati</taxon>
        <taxon>Pseudomonadota</taxon>
        <taxon>Alphaproteobacteria</taxon>
        <taxon>Hyphomicrobiales</taxon>
        <taxon>Rhizobiaceae</taxon>
        <taxon>Rhizobium/Agrobacterium group</taxon>
        <taxon>Rhizobium</taxon>
    </lineage>
</organism>
<dbReference type="Proteomes" id="UP000295507">
    <property type="component" value="Unassembled WGS sequence"/>
</dbReference>
<dbReference type="RefSeq" id="WP_132553140.1">
    <property type="nucleotide sequence ID" value="NZ_SMBK01000015.1"/>
</dbReference>
<accession>A0A4R3RDP0</accession>
<gene>
    <name evidence="1" type="ORF">EV129_115145</name>
</gene>
<proteinExistence type="predicted"/>
<protein>
    <submittedName>
        <fullName evidence="1">Uncharacterized protein</fullName>
    </submittedName>
</protein>
<evidence type="ECO:0000313" key="1">
    <source>
        <dbReference type="EMBL" id="TCU33638.1"/>
    </source>
</evidence>
<name>A0A4R3RDP0_9HYPH</name>
<evidence type="ECO:0000313" key="2">
    <source>
        <dbReference type="Proteomes" id="UP000295507"/>
    </source>
</evidence>